<dbReference type="AlphaFoldDB" id="A0A9D2RB34"/>
<proteinExistence type="predicted"/>
<protein>
    <submittedName>
        <fullName evidence="1">Uncharacterized protein</fullName>
    </submittedName>
</protein>
<evidence type="ECO:0000313" key="1">
    <source>
        <dbReference type="EMBL" id="HJD39126.1"/>
    </source>
</evidence>
<reference evidence="1" key="1">
    <citation type="journal article" date="2021" name="PeerJ">
        <title>Extensive microbial diversity within the chicken gut microbiome revealed by metagenomics and culture.</title>
        <authorList>
            <person name="Gilroy R."/>
            <person name="Ravi A."/>
            <person name="Getino M."/>
            <person name="Pursley I."/>
            <person name="Horton D.L."/>
            <person name="Alikhan N.F."/>
            <person name="Baker D."/>
            <person name="Gharbi K."/>
            <person name="Hall N."/>
            <person name="Watson M."/>
            <person name="Adriaenssens E.M."/>
            <person name="Foster-Nyarko E."/>
            <person name="Jarju S."/>
            <person name="Secka A."/>
            <person name="Antonio M."/>
            <person name="Oren A."/>
            <person name="Chaudhuri R.R."/>
            <person name="La Ragione R."/>
            <person name="Hildebrand F."/>
            <person name="Pallen M.J."/>
        </authorList>
    </citation>
    <scope>NUCLEOTIDE SEQUENCE</scope>
    <source>
        <strain evidence="1">ChiW19-6364</strain>
    </source>
</reference>
<comment type="caution">
    <text evidence="1">The sequence shown here is derived from an EMBL/GenBank/DDBJ whole genome shotgun (WGS) entry which is preliminary data.</text>
</comment>
<name>A0A9D2RB34_9FIRM</name>
<sequence length="234" mass="28064">MIENQYLIYIFYKVIQGECKEDVIYKAAERAYLDFSRRISFQGKVPVEQRYELAKTVKNLLVKELPSLFQADSQDDFDEKHHAICKHIVHIYDSIGSQAYGIAQRWVNQTLLHLAVIEENFHMNYWNIEESRKYFHVPAEQYVLETASSRRKNKFRHGLNLMAAPLKHEKEENYKMGWYFPGETQPAEYWSYPEYIEFQKAVRTKLKDMNPHTYRDCLDWAVYAYLEVARRRNV</sequence>
<gene>
    <name evidence="1" type="ORF">H9913_03795</name>
</gene>
<reference evidence="1" key="2">
    <citation type="submission" date="2021-04" db="EMBL/GenBank/DDBJ databases">
        <authorList>
            <person name="Gilroy R."/>
        </authorList>
    </citation>
    <scope>NUCLEOTIDE SEQUENCE</scope>
    <source>
        <strain evidence="1">ChiW19-6364</strain>
    </source>
</reference>
<evidence type="ECO:0000313" key="2">
    <source>
        <dbReference type="Proteomes" id="UP000823850"/>
    </source>
</evidence>
<dbReference type="Proteomes" id="UP000823850">
    <property type="component" value="Unassembled WGS sequence"/>
</dbReference>
<accession>A0A9D2RB34</accession>
<dbReference type="EMBL" id="DWUX01000070">
    <property type="protein sequence ID" value="HJD39126.1"/>
    <property type="molecule type" value="Genomic_DNA"/>
</dbReference>
<organism evidence="1 2">
    <name type="scientific">Candidatus Blautia stercoripullorum</name>
    <dbReference type="NCBI Taxonomy" id="2838502"/>
    <lineage>
        <taxon>Bacteria</taxon>
        <taxon>Bacillati</taxon>
        <taxon>Bacillota</taxon>
        <taxon>Clostridia</taxon>
        <taxon>Lachnospirales</taxon>
        <taxon>Lachnospiraceae</taxon>
        <taxon>Blautia</taxon>
    </lineage>
</organism>